<proteinExistence type="predicted"/>
<name>A0A9N7URE7_PLEPL</name>
<evidence type="ECO:0000313" key="3">
    <source>
        <dbReference type="Proteomes" id="UP001153269"/>
    </source>
</evidence>
<reference evidence="2" key="1">
    <citation type="submission" date="2020-03" db="EMBL/GenBank/DDBJ databases">
        <authorList>
            <person name="Weist P."/>
        </authorList>
    </citation>
    <scope>NUCLEOTIDE SEQUENCE</scope>
</reference>
<dbReference type="EMBL" id="CADEAL010001738">
    <property type="protein sequence ID" value="CAB1435152.1"/>
    <property type="molecule type" value="Genomic_DNA"/>
</dbReference>
<accession>A0A9N7URE7</accession>
<dbReference type="Proteomes" id="UP001153269">
    <property type="component" value="Unassembled WGS sequence"/>
</dbReference>
<organism evidence="2 3">
    <name type="scientific">Pleuronectes platessa</name>
    <name type="common">European plaice</name>
    <dbReference type="NCBI Taxonomy" id="8262"/>
    <lineage>
        <taxon>Eukaryota</taxon>
        <taxon>Metazoa</taxon>
        <taxon>Chordata</taxon>
        <taxon>Craniata</taxon>
        <taxon>Vertebrata</taxon>
        <taxon>Euteleostomi</taxon>
        <taxon>Actinopterygii</taxon>
        <taxon>Neopterygii</taxon>
        <taxon>Teleostei</taxon>
        <taxon>Neoteleostei</taxon>
        <taxon>Acanthomorphata</taxon>
        <taxon>Carangaria</taxon>
        <taxon>Pleuronectiformes</taxon>
        <taxon>Pleuronectoidei</taxon>
        <taxon>Pleuronectidae</taxon>
        <taxon>Pleuronectes</taxon>
    </lineage>
</organism>
<dbReference type="AlphaFoldDB" id="A0A9N7URE7"/>
<feature type="region of interest" description="Disordered" evidence="1">
    <location>
        <begin position="94"/>
        <end position="115"/>
    </location>
</feature>
<sequence>MQSRAFDNSCSAIVQLETHGPEARRGARSFSWLHSRRAVSNRFSLAGAEPFFNLLTAGEREEDAEGEMEDRAEEGDAGINPYLEIWVLTLKRRVGKKKKREEEEPAVVKSEGGPR</sequence>
<comment type="caution">
    <text evidence="2">The sequence shown here is derived from an EMBL/GenBank/DDBJ whole genome shotgun (WGS) entry which is preliminary data.</text>
</comment>
<keyword evidence="3" id="KW-1185">Reference proteome</keyword>
<protein>
    <submittedName>
        <fullName evidence="2">Uncharacterized protein</fullName>
    </submittedName>
</protein>
<evidence type="ECO:0000256" key="1">
    <source>
        <dbReference type="SAM" id="MobiDB-lite"/>
    </source>
</evidence>
<gene>
    <name evidence="2" type="ORF">PLEPLA_LOCUS23245</name>
</gene>
<evidence type="ECO:0000313" key="2">
    <source>
        <dbReference type="EMBL" id="CAB1435152.1"/>
    </source>
</evidence>